<feature type="domain" description="Retrovirus-related Pol polyprotein from transposon TNT 1-94-like beta-barrel" evidence="2">
    <location>
        <begin position="145"/>
        <end position="194"/>
    </location>
</feature>
<dbReference type="OrthoDB" id="1436954at2759"/>
<feature type="compositionally biased region" description="Polar residues" evidence="1">
    <location>
        <begin position="1"/>
        <end position="10"/>
    </location>
</feature>
<dbReference type="InterPro" id="IPR054722">
    <property type="entry name" value="PolX-like_BBD"/>
</dbReference>
<reference evidence="3" key="1">
    <citation type="submission" date="2018-05" db="EMBL/GenBank/DDBJ databases">
        <title>Draft genome of Mucuna pruriens seed.</title>
        <authorList>
            <person name="Nnadi N.E."/>
            <person name="Vos R."/>
            <person name="Hasami M.H."/>
            <person name="Devisetty U.K."/>
            <person name="Aguiy J.C."/>
        </authorList>
    </citation>
    <scope>NUCLEOTIDE SEQUENCE [LARGE SCALE GENOMIC DNA]</scope>
    <source>
        <strain evidence="3">JCA_2017</strain>
    </source>
</reference>
<evidence type="ECO:0000259" key="2">
    <source>
        <dbReference type="Pfam" id="PF22936"/>
    </source>
</evidence>
<comment type="caution">
    <text evidence="3">The sequence shown here is derived from an EMBL/GenBank/DDBJ whole genome shotgun (WGS) entry which is preliminary data.</text>
</comment>
<evidence type="ECO:0000256" key="1">
    <source>
        <dbReference type="SAM" id="MobiDB-lite"/>
    </source>
</evidence>
<dbReference type="Proteomes" id="UP000257109">
    <property type="component" value="Unassembled WGS sequence"/>
</dbReference>
<dbReference type="EMBL" id="QJKJ01015724">
    <property type="protein sequence ID" value="RDX62046.1"/>
    <property type="molecule type" value="Genomic_DNA"/>
</dbReference>
<feature type="region of interest" description="Disordered" evidence="1">
    <location>
        <begin position="1"/>
        <end position="29"/>
    </location>
</feature>
<feature type="non-terminal residue" evidence="3">
    <location>
        <position position="1"/>
    </location>
</feature>
<sequence length="200" mass="22079">MLDKGNSNIGSAMVTRKGATKRSTSKEKPFTKSIHGEYCTYCKRSGHTKDTCYKRYGKKKVLERMGGNKGSTQIWVNQTTSNKENGVEHPSTSQLDQDIQAFSKEEMDHLRALLNSTSKPLGSCGLTMNGKSSFNISSLVPQSIWILDSEATEHMTTFLSHFTSYLKVPKRQLITIANGDHVPIAGSGNVQLHSSLSLHN</sequence>
<dbReference type="AlphaFoldDB" id="A0A371E7N0"/>
<evidence type="ECO:0000313" key="4">
    <source>
        <dbReference type="Proteomes" id="UP000257109"/>
    </source>
</evidence>
<proteinExistence type="predicted"/>
<accession>A0A371E7N0</accession>
<feature type="non-terminal residue" evidence="3">
    <location>
        <position position="200"/>
    </location>
</feature>
<keyword evidence="4" id="KW-1185">Reference proteome</keyword>
<organism evidence="3 4">
    <name type="scientific">Mucuna pruriens</name>
    <name type="common">Velvet bean</name>
    <name type="synonym">Dolichos pruriens</name>
    <dbReference type="NCBI Taxonomy" id="157652"/>
    <lineage>
        <taxon>Eukaryota</taxon>
        <taxon>Viridiplantae</taxon>
        <taxon>Streptophyta</taxon>
        <taxon>Embryophyta</taxon>
        <taxon>Tracheophyta</taxon>
        <taxon>Spermatophyta</taxon>
        <taxon>Magnoliopsida</taxon>
        <taxon>eudicotyledons</taxon>
        <taxon>Gunneridae</taxon>
        <taxon>Pentapetalae</taxon>
        <taxon>rosids</taxon>
        <taxon>fabids</taxon>
        <taxon>Fabales</taxon>
        <taxon>Fabaceae</taxon>
        <taxon>Papilionoideae</taxon>
        <taxon>50 kb inversion clade</taxon>
        <taxon>NPAAA clade</taxon>
        <taxon>indigoferoid/millettioid clade</taxon>
        <taxon>Phaseoleae</taxon>
        <taxon>Mucuna</taxon>
    </lineage>
</organism>
<name>A0A371E7N0_MUCPR</name>
<dbReference type="Pfam" id="PF22936">
    <property type="entry name" value="Pol_BBD"/>
    <property type="match status" value="1"/>
</dbReference>
<gene>
    <name evidence="3" type="ORF">CR513_59656</name>
</gene>
<protein>
    <recommendedName>
        <fullName evidence="2">Retrovirus-related Pol polyprotein from transposon TNT 1-94-like beta-barrel domain-containing protein</fullName>
    </recommendedName>
</protein>
<evidence type="ECO:0000313" key="3">
    <source>
        <dbReference type="EMBL" id="RDX62046.1"/>
    </source>
</evidence>